<keyword evidence="3" id="KW-1185">Reference proteome</keyword>
<protein>
    <recommendedName>
        <fullName evidence="4">DUF2238 domain-containing protein</fullName>
    </recommendedName>
</protein>
<keyword evidence="1" id="KW-1133">Transmembrane helix</keyword>
<evidence type="ECO:0000256" key="1">
    <source>
        <dbReference type="SAM" id="Phobius"/>
    </source>
</evidence>
<keyword evidence="1" id="KW-0472">Membrane</keyword>
<dbReference type="Pfam" id="PF09997">
    <property type="entry name" value="DUF2238"/>
    <property type="match status" value="1"/>
</dbReference>
<evidence type="ECO:0008006" key="4">
    <source>
        <dbReference type="Google" id="ProtNLM"/>
    </source>
</evidence>
<feature type="transmembrane region" description="Helical" evidence="1">
    <location>
        <begin position="120"/>
        <end position="142"/>
    </location>
</feature>
<dbReference type="InterPro" id="IPR014509">
    <property type="entry name" value="YjdF-like"/>
</dbReference>
<proteinExistence type="predicted"/>
<dbReference type="EMBL" id="JBHMDY010000004">
    <property type="protein sequence ID" value="MFB9259953.1"/>
    <property type="molecule type" value="Genomic_DNA"/>
</dbReference>
<accession>A0ABV5JS90</accession>
<feature type="transmembrane region" description="Helical" evidence="1">
    <location>
        <begin position="90"/>
        <end position="108"/>
    </location>
</feature>
<gene>
    <name evidence="2" type="ORF">ACFFVD_09070</name>
</gene>
<name>A0ABV5JS90_9ACTN</name>
<keyword evidence="1" id="KW-0812">Transmembrane</keyword>
<dbReference type="RefSeq" id="WP_380023324.1">
    <property type="nucleotide sequence ID" value="NZ_JBHMDY010000004.1"/>
</dbReference>
<reference evidence="2 3" key="1">
    <citation type="submission" date="2024-09" db="EMBL/GenBank/DDBJ databases">
        <authorList>
            <person name="Sun Q."/>
            <person name="Mori K."/>
        </authorList>
    </citation>
    <scope>NUCLEOTIDE SEQUENCE [LARGE SCALE GENOMIC DNA]</scope>
    <source>
        <strain evidence="2 3">CCM 7659</strain>
    </source>
</reference>
<evidence type="ECO:0000313" key="2">
    <source>
        <dbReference type="EMBL" id="MFB9259953.1"/>
    </source>
</evidence>
<dbReference type="Proteomes" id="UP001589700">
    <property type="component" value="Unassembled WGS sequence"/>
</dbReference>
<comment type="caution">
    <text evidence="2">The sequence shown here is derived from an EMBL/GenBank/DDBJ whole genome shotgun (WGS) entry which is preliminary data.</text>
</comment>
<evidence type="ECO:0000313" key="3">
    <source>
        <dbReference type="Proteomes" id="UP001589700"/>
    </source>
</evidence>
<organism evidence="2 3">
    <name type="scientific">Dietzia aerolata</name>
    <dbReference type="NCBI Taxonomy" id="595984"/>
    <lineage>
        <taxon>Bacteria</taxon>
        <taxon>Bacillati</taxon>
        <taxon>Actinomycetota</taxon>
        <taxon>Actinomycetes</taxon>
        <taxon>Mycobacteriales</taxon>
        <taxon>Dietziaceae</taxon>
        <taxon>Dietzia</taxon>
    </lineage>
</organism>
<sequence>MIDNFLRPPGSRGQKTADALRLLGVLSAVAALALPGFTDAAIIAFCLPGLMLPRFLGMRPAADAWVTVVLLVAAWSNVLDLYRTVEWWDIPVHVVVAGTVAVLVYLLLARTEIVPAPGTARFTAVGALVLTTVLGLALGAVWEMVEWFGYAVITDDIHVTYQDTVGDMAAGGLGAVVGGWLLGRAPQLLIPTARPTSVSSPNTSSR</sequence>
<feature type="transmembrane region" description="Helical" evidence="1">
    <location>
        <begin position="20"/>
        <end position="50"/>
    </location>
</feature>